<reference evidence="2 3" key="1">
    <citation type="journal article" date="2020" name="ISME J.">
        <title>Uncovering the hidden diversity of litter-decomposition mechanisms in mushroom-forming fungi.</title>
        <authorList>
            <person name="Floudas D."/>
            <person name="Bentzer J."/>
            <person name="Ahren D."/>
            <person name="Johansson T."/>
            <person name="Persson P."/>
            <person name="Tunlid A."/>
        </authorList>
    </citation>
    <scope>NUCLEOTIDE SEQUENCE [LARGE SCALE GENOMIC DNA]</scope>
    <source>
        <strain evidence="2 3">CBS 291.85</strain>
    </source>
</reference>
<dbReference type="SMART" id="SM01007">
    <property type="entry name" value="Aldolase_II"/>
    <property type="match status" value="1"/>
</dbReference>
<comment type="caution">
    <text evidence="2">The sequence shown here is derived from an EMBL/GenBank/DDBJ whole genome shotgun (WGS) entry which is preliminary data.</text>
</comment>
<dbReference type="EMBL" id="JAACJM010000056">
    <property type="protein sequence ID" value="KAF5355481.1"/>
    <property type="molecule type" value="Genomic_DNA"/>
</dbReference>
<evidence type="ECO:0000259" key="1">
    <source>
        <dbReference type="SMART" id="SM01007"/>
    </source>
</evidence>
<dbReference type="Gene3D" id="3.40.225.10">
    <property type="entry name" value="Class II aldolase/adducin N-terminal domain"/>
    <property type="match status" value="1"/>
</dbReference>
<evidence type="ECO:0000313" key="3">
    <source>
        <dbReference type="Proteomes" id="UP000559256"/>
    </source>
</evidence>
<name>A0A8H5G003_9AGAR</name>
<organism evidence="2 3">
    <name type="scientific">Tetrapyrgos nigripes</name>
    <dbReference type="NCBI Taxonomy" id="182062"/>
    <lineage>
        <taxon>Eukaryota</taxon>
        <taxon>Fungi</taxon>
        <taxon>Dikarya</taxon>
        <taxon>Basidiomycota</taxon>
        <taxon>Agaricomycotina</taxon>
        <taxon>Agaricomycetes</taxon>
        <taxon>Agaricomycetidae</taxon>
        <taxon>Agaricales</taxon>
        <taxon>Marasmiineae</taxon>
        <taxon>Marasmiaceae</taxon>
        <taxon>Tetrapyrgos</taxon>
    </lineage>
</organism>
<dbReference type="AlphaFoldDB" id="A0A8H5G003"/>
<dbReference type="InterPro" id="IPR036409">
    <property type="entry name" value="Aldolase_II/adducin_N_sf"/>
</dbReference>
<evidence type="ECO:0000313" key="2">
    <source>
        <dbReference type="EMBL" id="KAF5355481.1"/>
    </source>
</evidence>
<dbReference type="InterPro" id="IPR001303">
    <property type="entry name" value="Aldolase_II/adducin_N"/>
</dbReference>
<feature type="domain" description="Class II aldolase/adducin N-terminal" evidence="1">
    <location>
        <begin position="60"/>
        <end position="267"/>
    </location>
</feature>
<dbReference type="SUPFAM" id="SSF53639">
    <property type="entry name" value="AraD/HMP-PK domain-like"/>
    <property type="match status" value="1"/>
</dbReference>
<dbReference type="PANTHER" id="PTHR10672:SF40">
    <property type="entry name" value="CLASS II ALDOLASE_ADDUCIN DOMAIN PROTEIN (AFU_ORTHOLOGUE AFUA_3G09800)"/>
    <property type="match status" value="1"/>
</dbReference>
<protein>
    <recommendedName>
        <fullName evidence="1">Class II aldolase/adducin N-terminal domain-containing protein</fullName>
    </recommendedName>
</protein>
<sequence>MSPTATATNNGVENQPAVPKQVTSVKPLDRIWRGDKAGKVVTTGIPKFQSKYAEREWIKEHMAAVFRYWGKLGFGEGIAGHITVRDPVLPDHYWYVFDESARCPFLLYDGEETQKSLLLPQVGDMQYLFQKNKLVLMGPDGYVSPHGAQYTVNIAGYYIHTAIHRARPDIAAAAHCHSIYGKTWSVFGRPIECLQQDGCIFYNNLSTYASYGGIVLADDEGNNIAAALGPKNKACILQNHGLLTLGNTVDEAAYLFSALEKQCHLQLLAEAAAANGIPKRIISDEDAAFNAEVASDSEVLYLGFQSEYELLLEETNGAFLK</sequence>
<dbReference type="PANTHER" id="PTHR10672">
    <property type="entry name" value="ADDUCIN"/>
    <property type="match status" value="1"/>
</dbReference>
<dbReference type="Pfam" id="PF00596">
    <property type="entry name" value="Aldolase_II"/>
    <property type="match status" value="1"/>
</dbReference>
<keyword evidence="3" id="KW-1185">Reference proteome</keyword>
<gene>
    <name evidence="2" type="ORF">D9758_006335</name>
</gene>
<dbReference type="Proteomes" id="UP000559256">
    <property type="component" value="Unassembled WGS sequence"/>
</dbReference>
<dbReference type="GO" id="GO:0005856">
    <property type="term" value="C:cytoskeleton"/>
    <property type="evidence" value="ECO:0007669"/>
    <property type="project" value="TreeGrafter"/>
</dbReference>
<dbReference type="OrthoDB" id="3238794at2759"/>
<dbReference type="GO" id="GO:0051015">
    <property type="term" value="F:actin filament binding"/>
    <property type="evidence" value="ECO:0007669"/>
    <property type="project" value="TreeGrafter"/>
</dbReference>
<dbReference type="InterPro" id="IPR051017">
    <property type="entry name" value="Aldolase-II_Adducin_sf"/>
</dbReference>
<proteinExistence type="predicted"/>
<accession>A0A8H5G003</accession>